<accession>A0A0W0YTF4</accession>
<dbReference type="EMBL" id="LNYV01000003">
    <property type="protein sequence ID" value="KTD60169.1"/>
    <property type="molecule type" value="Genomic_DNA"/>
</dbReference>
<reference evidence="2 3" key="1">
    <citation type="submission" date="2015-11" db="EMBL/GenBank/DDBJ databases">
        <title>Genomic analysis of 38 Legionella species identifies large and diverse effector repertoires.</title>
        <authorList>
            <person name="Burstein D."/>
            <person name="Amaro F."/>
            <person name="Zusman T."/>
            <person name="Lifshitz Z."/>
            <person name="Cohen O."/>
            <person name="Gilbert J.A."/>
            <person name="Pupko T."/>
            <person name="Shuman H.A."/>
            <person name="Segal G."/>
        </authorList>
    </citation>
    <scope>NUCLEOTIDE SEQUENCE [LARGE SCALE GENOMIC DNA]</scope>
    <source>
        <strain evidence="2 3">Mt.St.Helens-4</strain>
    </source>
</reference>
<dbReference type="eggNOG" id="ENOG5031ETW">
    <property type="taxonomic scope" value="Bacteria"/>
</dbReference>
<proteinExistence type="predicted"/>
<comment type="caution">
    <text evidence="2">The sequence shown here is derived from an EMBL/GenBank/DDBJ whole genome shotgun (WGS) entry which is preliminary data.</text>
</comment>
<name>A0A0W0YTF4_9GAMM</name>
<dbReference type="STRING" id="28087.Lsai_0279"/>
<dbReference type="RefSeq" id="WP_027269968.1">
    <property type="nucleotide sequence ID" value="NZ_CAAAJE010000005.1"/>
</dbReference>
<evidence type="ECO:0000313" key="2">
    <source>
        <dbReference type="EMBL" id="KTD60169.1"/>
    </source>
</evidence>
<sequence>MVVYNSDIEKRLKRCDRKLRTLFQDYMKTHQLMSQTIQAIEQYYNTSYRKATRTKTIEQIASSYELLVDNLTQIKNSKLSPDMALKQISRDINSRKRNVIFHDVAKAAESLFWAATATTLYAAVFGIALPILIVQPILGVAVGVTIIGAMLTAAYKSFACLAEFKSYSRHSLEYENETSLVSFFSKTSKRIQHMECDEISLSQEEDIRDNSPCFNF</sequence>
<evidence type="ECO:0000313" key="3">
    <source>
        <dbReference type="Proteomes" id="UP000054621"/>
    </source>
</evidence>
<dbReference type="OrthoDB" id="5650609at2"/>
<dbReference type="PATRIC" id="fig|28087.4.peg.292"/>
<protein>
    <recommendedName>
        <fullName evidence="1">DUF5638 domain-containing protein</fullName>
    </recommendedName>
</protein>
<gene>
    <name evidence="2" type="ORF">Lsai_0279</name>
</gene>
<feature type="domain" description="DUF5638" evidence="1">
    <location>
        <begin position="6"/>
        <end position="106"/>
    </location>
</feature>
<dbReference type="Proteomes" id="UP000054621">
    <property type="component" value="Unassembled WGS sequence"/>
</dbReference>
<dbReference type="InterPro" id="IPR040737">
    <property type="entry name" value="DUF5638"/>
</dbReference>
<dbReference type="Pfam" id="PF18688">
    <property type="entry name" value="DUF5638"/>
    <property type="match status" value="1"/>
</dbReference>
<evidence type="ECO:0000259" key="1">
    <source>
        <dbReference type="Pfam" id="PF18688"/>
    </source>
</evidence>
<dbReference type="AlphaFoldDB" id="A0A0W0YTF4"/>
<organism evidence="2 3">
    <name type="scientific">Legionella sainthelensi</name>
    <dbReference type="NCBI Taxonomy" id="28087"/>
    <lineage>
        <taxon>Bacteria</taxon>
        <taxon>Pseudomonadati</taxon>
        <taxon>Pseudomonadota</taxon>
        <taxon>Gammaproteobacteria</taxon>
        <taxon>Legionellales</taxon>
        <taxon>Legionellaceae</taxon>
        <taxon>Legionella</taxon>
    </lineage>
</organism>